<sequence length="185" mass="20460">MFLFHTLLALWLYLNYAATLVLAQGNLTTITITATLMISVYAFAPTSSMMATLPANTTFLTLAAIPTTATEGIQSHIAQYHALYSSAPTISTSSSPPPITTDPPYLQTATNPEWLLSVSMALLCYDFLAATAFIWCWVMGYLWWWRRTSRSAEVRALRAGREESSILGMLMTENLEGEMRSLGMV</sequence>
<reference evidence="3" key="1">
    <citation type="submission" date="2021-12" db="EMBL/GenBank/DDBJ databases">
        <title>Curvularia clavata genome.</title>
        <authorList>
            <person name="Cao Y."/>
        </authorList>
    </citation>
    <scope>NUCLEOTIDE SEQUENCE</scope>
    <source>
        <strain evidence="3">Yc1106</strain>
    </source>
</reference>
<evidence type="ECO:0000256" key="2">
    <source>
        <dbReference type="SAM" id="SignalP"/>
    </source>
</evidence>
<dbReference type="VEuPathDB" id="FungiDB:yc1106_02470"/>
<gene>
    <name evidence="3" type="ORF">yc1106_02470</name>
</gene>
<dbReference type="AlphaFoldDB" id="A0A9Q8Z3E7"/>
<organism evidence="3 4">
    <name type="scientific">Curvularia clavata</name>
    <dbReference type="NCBI Taxonomy" id="95742"/>
    <lineage>
        <taxon>Eukaryota</taxon>
        <taxon>Fungi</taxon>
        <taxon>Dikarya</taxon>
        <taxon>Ascomycota</taxon>
        <taxon>Pezizomycotina</taxon>
        <taxon>Dothideomycetes</taxon>
        <taxon>Pleosporomycetidae</taxon>
        <taxon>Pleosporales</taxon>
        <taxon>Pleosporineae</taxon>
        <taxon>Pleosporaceae</taxon>
        <taxon>Curvularia</taxon>
    </lineage>
</organism>
<keyword evidence="1" id="KW-1133">Transmembrane helix</keyword>
<name>A0A9Q8Z3E7_CURCL</name>
<keyword evidence="2" id="KW-0732">Signal</keyword>
<dbReference type="EMBL" id="CP089275">
    <property type="protein sequence ID" value="USP75196.1"/>
    <property type="molecule type" value="Genomic_DNA"/>
</dbReference>
<accession>A0A9Q8Z3E7</accession>
<keyword evidence="1" id="KW-0812">Transmembrane</keyword>
<keyword evidence="4" id="KW-1185">Reference proteome</keyword>
<feature type="chain" id="PRO_5040147134" evidence="2">
    <location>
        <begin position="24"/>
        <end position="185"/>
    </location>
</feature>
<dbReference type="OrthoDB" id="3695699at2759"/>
<protein>
    <submittedName>
        <fullName evidence="3">Uncharacterized protein</fullName>
    </submittedName>
</protein>
<proteinExistence type="predicted"/>
<evidence type="ECO:0000313" key="4">
    <source>
        <dbReference type="Proteomes" id="UP001056012"/>
    </source>
</evidence>
<feature type="transmembrane region" description="Helical" evidence="1">
    <location>
        <begin position="114"/>
        <end position="145"/>
    </location>
</feature>
<feature type="signal peptide" evidence="2">
    <location>
        <begin position="1"/>
        <end position="23"/>
    </location>
</feature>
<evidence type="ECO:0000313" key="3">
    <source>
        <dbReference type="EMBL" id="USP75196.1"/>
    </source>
</evidence>
<keyword evidence="1" id="KW-0472">Membrane</keyword>
<evidence type="ECO:0000256" key="1">
    <source>
        <dbReference type="SAM" id="Phobius"/>
    </source>
</evidence>
<dbReference type="Proteomes" id="UP001056012">
    <property type="component" value="Chromosome 2"/>
</dbReference>